<dbReference type="PANTHER" id="PTHR24320:SF282">
    <property type="entry name" value="WW DOMAIN-CONTAINING OXIDOREDUCTASE"/>
    <property type="match status" value="1"/>
</dbReference>
<dbReference type="SUPFAM" id="SSF51735">
    <property type="entry name" value="NAD(P)-binding Rossmann-fold domains"/>
    <property type="match status" value="1"/>
</dbReference>
<evidence type="ECO:0000256" key="1">
    <source>
        <dbReference type="ARBA" id="ARBA00006484"/>
    </source>
</evidence>
<dbReference type="Pfam" id="PF00106">
    <property type="entry name" value="adh_short"/>
    <property type="match status" value="1"/>
</dbReference>
<keyword evidence="5" id="KW-1185">Reference proteome</keyword>
<reference evidence="4" key="1">
    <citation type="submission" date="2023-06" db="EMBL/GenBank/DDBJ databases">
        <title>Genome-scale phylogeny and comparative genomics of the fungal order Sordariales.</title>
        <authorList>
            <consortium name="Lawrence Berkeley National Laboratory"/>
            <person name="Hensen N."/>
            <person name="Bonometti L."/>
            <person name="Westerberg I."/>
            <person name="Brannstrom I.O."/>
            <person name="Guillou S."/>
            <person name="Cros-Aarteil S."/>
            <person name="Calhoun S."/>
            <person name="Haridas S."/>
            <person name="Kuo A."/>
            <person name="Mondo S."/>
            <person name="Pangilinan J."/>
            <person name="Riley R."/>
            <person name="LaButti K."/>
            <person name="Andreopoulos B."/>
            <person name="Lipzen A."/>
            <person name="Chen C."/>
            <person name="Yanf M."/>
            <person name="Daum C."/>
            <person name="Ng V."/>
            <person name="Clum A."/>
            <person name="Steindorff A."/>
            <person name="Ohm R."/>
            <person name="Martin F."/>
            <person name="Silar P."/>
            <person name="Natvig D."/>
            <person name="Lalanne C."/>
            <person name="Gautier V."/>
            <person name="Ament-velasquez S.L."/>
            <person name="Kruys A."/>
            <person name="Hutchinson M.I."/>
            <person name="Powell A.J."/>
            <person name="Barry K."/>
            <person name="Miller A.N."/>
            <person name="Grigoriev I.V."/>
            <person name="Debuchy R."/>
            <person name="Gladieux P."/>
            <person name="Thoren M.H."/>
            <person name="Johannesson H."/>
        </authorList>
    </citation>
    <scope>NUCLEOTIDE SEQUENCE</scope>
    <source>
        <strain evidence="4">SMH3187-1</strain>
    </source>
</reference>
<comment type="similarity">
    <text evidence="1">Belongs to the short-chain dehydrogenases/reductases (SDR) family.</text>
</comment>
<keyword evidence="3" id="KW-0560">Oxidoreductase</keyword>
<sequence>MGILSDIRALAFGGVSFNPATDIPSLDGKHILVTGGNGGLGKQAIIDLIPHGPAVIWLAARGPGRAQAAADSLTIPAGSPTRVKALEMDLASLDSVRAAAQTVLAESPRLDVLMANAGVMMTPEGVTAEGYELQFGTNHVGHFLLTKLLLPLLEKTAAAAPDADVRIVILSSIASRIRPAVGVDYATLKGTAPTLSTYSRYGQSKIANIWMGTELARRYPRILTVSVHPGSVASNLLTPLSESVNVVSRGALWGYNKLISVSVPKGAKTQLWAATAPREGIVNGEFYVPVGSAGAMDALSRDSAKAKELWEWSDKEVAKWL</sequence>
<organism evidence="4 5">
    <name type="scientific">Schizothecium vesticola</name>
    <dbReference type="NCBI Taxonomy" id="314040"/>
    <lineage>
        <taxon>Eukaryota</taxon>
        <taxon>Fungi</taxon>
        <taxon>Dikarya</taxon>
        <taxon>Ascomycota</taxon>
        <taxon>Pezizomycotina</taxon>
        <taxon>Sordariomycetes</taxon>
        <taxon>Sordariomycetidae</taxon>
        <taxon>Sordariales</taxon>
        <taxon>Schizotheciaceae</taxon>
        <taxon>Schizothecium</taxon>
    </lineage>
</organism>
<dbReference type="AlphaFoldDB" id="A0AA40EGP4"/>
<dbReference type="GO" id="GO:0016491">
    <property type="term" value="F:oxidoreductase activity"/>
    <property type="evidence" value="ECO:0007669"/>
    <property type="project" value="UniProtKB-KW"/>
</dbReference>
<keyword evidence="2" id="KW-0521">NADP</keyword>
<dbReference type="Gene3D" id="3.40.50.720">
    <property type="entry name" value="NAD(P)-binding Rossmann-like Domain"/>
    <property type="match status" value="1"/>
</dbReference>
<comment type="caution">
    <text evidence="4">The sequence shown here is derived from an EMBL/GenBank/DDBJ whole genome shotgun (WGS) entry which is preliminary data.</text>
</comment>
<dbReference type="PRINTS" id="PR00081">
    <property type="entry name" value="GDHRDH"/>
</dbReference>
<dbReference type="Proteomes" id="UP001172155">
    <property type="component" value="Unassembled WGS sequence"/>
</dbReference>
<evidence type="ECO:0000313" key="5">
    <source>
        <dbReference type="Proteomes" id="UP001172155"/>
    </source>
</evidence>
<protein>
    <submittedName>
        <fullName evidence="4">Short-chain dehydrogenase/reductase</fullName>
    </submittedName>
</protein>
<accession>A0AA40EGP4</accession>
<dbReference type="InterPro" id="IPR002347">
    <property type="entry name" value="SDR_fam"/>
</dbReference>
<evidence type="ECO:0000313" key="4">
    <source>
        <dbReference type="EMBL" id="KAK0737827.1"/>
    </source>
</evidence>
<dbReference type="InterPro" id="IPR036291">
    <property type="entry name" value="NAD(P)-bd_dom_sf"/>
</dbReference>
<name>A0AA40EGP4_9PEZI</name>
<gene>
    <name evidence="4" type="ORF">B0T18DRAFT_394234</name>
</gene>
<dbReference type="EMBL" id="JAUKUD010000007">
    <property type="protein sequence ID" value="KAK0737827.1"/>
    <property type="molecule type" value="Genomic_DNA"/>
</dbReference>
<dbReference type="PANTHER" id="PTHR24320">
    <property type="entry name" value="RETINOL DEHYDROGENASE"/>
    <property type="match status" value="1"/>
</dbReference>
<evidence type="ECO:0000256" key="2">
    <source>
        <dbReference type="ARBA" id="ARBA00022857"/>
    </source>
</evidence>
<evidence type="ECO:0000256" key="3">
    <source>
        <dbReference type="ARBA" id="ARBA00023002"/>
    </source>
</evidence>
<proteinExistence type="inferred from homology"/>